<dbReference type="PANTHER" id="PTHR33210">
    <property type="entry name" value="PROTODERMAL FACTOR 1"/>
    <property type="match status" value="1"/>
</dbReference>
<dbReference type="PANTHER" id="PTHR33210:SF16">
    <property type="entry name" value="OS04G0517000 PROTEIN"/>
    <property type="match status" value="1"/>
</dbReference>
<reference evidence="1 2" key="1">
    <citation type="submission" date="2020-08" db="EMBL/GenBank/DDBJ databases">
        <title>Plant Genome Project.</title>
        <authorList>
            <person name="Zhang R.-G."/>
        </authorList>
    </citation>
    <scope>NUCLEOTIDE SEQUENCE [LARGE SCALE GENOMIC DNA]</scope>
    <source>
        <tissue evidence="1">Rhizome</tissue>
    </source>
</reference>
<proteinExistence type="predicted"/>
<dbReference type="EMBL" id="JACMSC010000016">
    <property type="protein sequence ID" value="KAG6481641.1"/>
    <property type="molecule type" value="Genomic_DNA"/>
</dbReference>
<dbReference type="InterPro" id="IPR039923">
    <property type="entry name" value="Protodermal_1"/>
</dbReference>
<gene>
    <name evidence="1" type="ORF">ZIOFF_058245</name>
</gene>
<comment type="caution">
    <text evidence="1">The sequence shown here is derived from an EMBL/GenBank/DDBJ whole genome shotgun (WGS) entry which is preliminary data.</text>
</comment>
<sequence>MVPLDSSVSEVFGSMLLERYEPGLTLLEATQRNDDIGGSVVFKLVKQSSAALLNAYSRPGFPYTAWEIKSLVLEALISEAAAAFQAEQFKQANEACQ</sequence>
<keyword evidence="2" id="KW-1185">Reference proteome</keyword>
<evidence type="ECO:0000313" key="2">
    <source>
        <dbReference type="Proteomes" id="UP000734854"/>
    </source>
</evidence>
<name>A0A8J5FAT2_ZINOF</name>
<dbReference type="Proteomes" id="UP000734854">
    <property type="component" value="Unassembled WGS sequence"/>
</dbReference>
<evidence type="ECO:0000313" key="1">
    <source>
        <dbReference type="EMBL" id="KAG6481641.1"/>
    </source>
</evidence>
<dbReference type="AlphaFoldDB" id="A0A8J5FAT2"/>
<protein>
    <submittedName>
        <fullName evidence="1">Uncharacterized protein</fullName>
    </submittedName>
</protein>
<organism evidence="1 2">
    <name type="scientific">Zingiber officinale</name>
    <name type="common">Ginger</name>
    <name type="synonym">Amomum zingiber</name>
    <dbReference type="NCBI Taxonomy" id="94328"/>
    <lineage>
        <taxon>Eukaryota</taxon>
        <taxon>Viridiplantae</taxon>
        <taxon>Streptophyta</taxon>
        <taxon>Embryophyta</taxon>
        <taxon>Tracheophyta</taxon>
        <taxon>Spermatophyta</taxon>
        <taxon>Magnoliopsida</taxon>
        <taxon>Liliopsida</taxon>
        <taxon>Zingiberales</taxon>
        <taxon>Zingiberaceae</taxon>
        <taxon>Zingiber</taxon>
    </lineage>
</organism>
<accession>A0A8J5FAT2</accession>